<proteinExistence type="predicted"/>
<dbReference type="RefSeq" id="WP_252435895.1">
    <property type="nucleotide sequence ID" value="NZ_JAGSOV010000010.1"/>
</dbReference>
<feature type="region of interest" description="Disordered" evidence="1">
    <location>
        <begin position="29"/>
        <end position="66"/>
    </location>
</feature>
<name>A0ABT0ZUB7_9PSEU</name>
<dbReference type="Proteomes" id="UP001165283">
    <property type="component" value="Unassembled WGS sequence"/>
</dbReference>
<protein>
    <submittedName>
        <fullName evidence="2">Uncharacterized protein</fullName>
    </submittedName>
</protein>
<keyword evidence="3" id="KW-1185">Reference proteome</keyword>
<evidence type="ECO:0000256" key="1">
    <source>
        <dbReference type="SAM" id="MobiDB-lite"/>
    </source>
</evidence>
<feature type="compositionally biased region" description="Low complexity" evidence="1">
    <location>
        <begin position="29"/>
        <end position="53"/>
    </location>
</feature>
<evidence type="ECO:0000313" key="3">
    <source>
        <dbReference type="Proteomes" id="UP001165283"/>
    </source>
</evidence>
<reference evidence="2" key="1">
    <citation type="submission" date="2021-04" db="EMBL/GenBank/DDBJ databases">
        <title>Pseudonocardia sp. nov., isolated from sandy soil of mangrove forest.</title>
        <authorList>
            <person name="Zan Z."/>
            <person name="Huang R."/>
            <person name="Liu W."/>
        </authorList>
    </citation>
    <scope>NUCLEOTIDE SEQUENCE</scope>
    <source>
        <strain evidence="2">S2-4</strain>
    </source>
</reference>
<dbReference type="EMBL" id="JAGSOV010000010">
    <property type="protein sequence ID" value="MCO1654273.1"/>
    <property type="molecule type" value="Genomic_DNA"/>
</dbReference>
<organism evidence="2 3">
    <name type="scientific">Pseudonocardia humida</name>
    <dbReference type="NCBI Taxonomy" id="2800819"/>
    <lineage>
        <taxon>Bacteria</taxon>
        <taxon>Bacillati</taxon>
        <taxon>Actinomycetota</taxon>
        <taxon>Actinomycetes</taxon>
        <taxon>Pseudonocardiales</taxon>
        <taxon>Pseudonocardiaceae</taxon>
        <taxon>Pseudonocardia</taxon>
    </lineage>
</organism>
<comment type="caution">
    <text evidence="2">The sequence shown here is derived from an EMBL/GenBank/DDBJ whole genome shotgun (WGS) entry which is preliminary data.</text>
</comment>
<accession>A0ABT0ZUB7</accession>
<sequence length="109" mass="12106">MDPTTLSMLVAPGWPWGPRWWPSRWAGCPGAPRSAAASVSRSRRSAPASTATARTRDGRACRQQVKRASKWDSDGDVKRYEWVDCSCRHYDGPEPLSSIAGWRPPEPLP</sequence>
<gene>
    <name evidence="2" type="ORF">KDL28_04325</name>
</gene>
<evidence type="ECO:0000313" key="2">
    <source>
        <dbReference type="EMBL" id="MCO1654273.1"/>
    </source>
</evidence>